<evidence type="ECO:0000256" key="6">
    <source>
        <dbReference type="ARBA" id="ARBA00023136"/>
    </source>
</evidence>
<keyword evidence="5 9" id="KW-1133">Transmembrane helix</keyword>
<feature type="region of interest" description="Disordered" evidence="8">
    <location>
        <begin position="1"/>
        <end position="22"/>
    </location>
</feature>
<evidence type="ECO:0000256" key="7">
    <source>
        <dbReference type="RuleBase" id="RU003879"/>
    </source>
</evidence>
<dbReference type="RefSeq" id="WP_238806147.1">
    <property type="nucleotide sequence ID" value="NZ_CAKLPY010000001.1"/>
</dbReference>
<name>A0ABN8EUH5_9BACT</name>
<evidence type="ECO:0008006" key="12">
    <source>
        <dbReference type="Google" id="ProtNLM"/>
    </source>
</evidence>
<dbReference type="Pfam" id="PF02472">
    <property type="entry name" value="ExbD"/>
    <property type="match status" value="1"/>
</dbReference>
<keyword evidence="4 7" id="KW-0812">Transmembrane</keyword>
<keyword evidence="7" id="KW-0813">Transport</keyword>
<organism evidence="10 11">
    <name type="scientific">Emticicia aquatica</name>
    <dbReference type="NCBI Taxonomy" id="1681835"/>
    <lineage>
        <taxon>Bacteria</taxon>
        <taxon>Pseudomonadati</taxon>
        <taxon>Bacteroidota</taxon>
        <taxon>Cytophagia</taxon>
        <taxon>Cytophagales</taxon>
        <taxon>Leadbetterellaceae</taxon>
        <taxon>Emticicia</taxon>
    </lineage>
</organism>
<keyword evidence="3" id="KW-1003">Cell membrane</keyword>
<keyword evidence="11" id="KW-1185">Reference proteome</keyword>
<protein>
    <recommendedName>
        <fullName evidence="12">Biopolymer transporter ExbD</fullName>
    </recommendedName>
</protein>
<feature type="compositionally biased region" description="Polar residues" evidence="8">
    <location>
        <begin position="1"/>
        <end position="10"/>
    </location>
</feature>
<evidence type="ECO:0000256" key="9">
    <source>
        <dbReference type="SAM" id="Phobius"/>
    </source>
</evidence>
<evidence type="ECO:0000256" key="1">
    <source>
        <dbReference type="ARBA" id="ARBA00004162"/>
    </source>
</evidence>
<evidence type="ECO:0000256" key="8">
    <source>
        <dbReference type="SAM" id="MobiDB-lite"/>
    </source>
</evidence>
<accession>A0ABN8EUH5</accession>
<feature type="transmembrane region" description="Helical" evidence="9">
    <location>
        <begin position="28"/>
        <end position="48"/>
    </location>
</feature>
<comment type="caution">
    <text evidence="10">The sequence shown here is derived from an EMBL/GenBank/DDBJ whole genome shotgun (WGS) entry which is preliminary data.</text>
</comment>
<evidence type="ECO:0000313" key="11">
    <source>
        <dbReference type="Proteomes" id="UP000837932"/>
    </source>
</evidence>
<evidence type="ECO:0000313" key="10">
    <source>
        <dbReference type="EMBL" id="CAH0995601.1"/>
    </source>
</evidence>
<evidence type="ECO:0000256" key="5">
    <source>
        <dbReference type="ARBA" id="ARBA00022989"/>
    </source>
</evidence>
<dbReference type="PANTHER" id="PTHR30558">
    <property type="entry name" value="EXBD MEMBRANE COMPONENT OF PMF-DRIVEN MACROMOLECULE IMPORT SYSTEM"/>
    <property type="match status" value="1"/>
</dbReference>
<comment type="similarity">
    <text evidence="2 7">Belongs to the ExbD/TolR family.</text>
</comment>
<dbReference type="InterPro" id="IPR003400">
    <property type="entry name" value="ExbD"/>
</dbReference>
<keyword evidence="6 9" id="KW-0472">Membrane</keyword>
<comment type="subcellular location">
    <subcellularLocation>
        <location evidence="1">Cell membrane</location>
        <topology evidence="1">Single-pass membrane protein</topology>
    </subcellularLocation>
    <subcellularLocation>
        <location evidence="7">Cell membrane</location>
        <topology evidence="7">Single-pass type II membrane protein</topology>
    </subcellularLocation>
</comment>
<proteinExistence type="inferred from homology"/>
<dbReference type="EMBL" id="CAKLPY010000001">
    <property type="protein sequence ID" value="CAH0995601.1"/>
    <property type="molecule type" value="Genomic_DNA"/>
</dbReference>
<gene>
    <name evidence="10" type="ORF">EMA8858_01724</name>
</gene>
<dbReference type="Proteomes" id="UP000837932">
    <property type="component" value="Unassembled WGS sequence"/>
</dbReference>
<reference evidence="10" key="1">
    <citation type="submission" date="2021-12" db="EMBL/GenBank/DDBJ databases">
        <authorList>
            <person name="Rodrigo-Torres L."/>
            <person name="Arahal R. D."/>
            <person name="Lucena T."/>
        </authorList>
    </citation>
    <scope>NUCLEOTIDE SEQUENCE</scope>
    <source>
        <strain evidence="10">CECT 8858</strain>
    </source>
</reference>
<evidence type="ECO:0000256" key="3">
    <source>
        <dbReference type="ARBA" id="ARBA00022475"/>
    </source>
</evidence>
<dbReference type="PANTHER" id="PTHR30558:SF3">
    <property type="entry name" value="BIOPOLYMER TRANSPORT PROTEIN EXBD-RELATED"/>
    <property type="match status" value="1"/>
</dbReference>
<keyword evidence="7" id="KW-0653">Protein transport</keyword>
<sequence length="184" mass="20830">MAEMDTSSDSGKGDGKVRAKKQSARVDMTPMVDLGFLLITFFVFTTTFSKPNMMKLNMPEKDKDETQKPETQEIKVSNTITIVMGKDNRIFYHQKAAKDLTPELLMESDYSKDGIRTAILKAKVNALDQNIFTVVIKPTDDATYKNTVDILDEMSITKCERYAIVDPSKEELEVYKQKIASPKQ</sequence>
<evidence type="ECO:0000256" key="2">
    <source>
        <dbReference type="ARBA" id="ARBA00005811"/>
    </source>
</evidence>
<evidence type="ECO:0000256" key="4">
    <source>
        <dbReference type="ARBA" id="ARBA00022692"/>
    </source>
</evidence>